<evidence type="ECO:0000313" key="3">
    <source>
        <dbReference type="Proteomes" id="UP000032180"/>
    </source>
</evidence>
<reference evidence="3" key="2">
    <citation type="submission" date="2013-12" db="EMBL/GenBank/DDBJ databases">
        <authorList>
            <person name="Yu Y."/>
            <person name="Lee S."/>
            <person name="de Baynast K."/>
            <person name="Wissotski M."/>
            <person name="Liu L."/>
            <person name="Talag J."/>
            <person name="Goicoechea J."/>
            <person name="Angelova A."/>
            <person name="Jetty R."/>
            <person name="Kudrna D."/>
            <person name="Golser W."/>
            <person name="Rivera L."/>
            <person name="Zhang J."/>
            <person name="Wing R."/>
        </authorList>
    </citation>
    <scope>NUCLEOTIDE SEQUENCE</scope>
</reference>
<organism evidence="2 3">
    <name type="scientific">Leersia perrieri</name>
    <dbReference type="NCBI Taxonomy" id="77586"/>
    <lineage>
        <taxon>Eukaryota</taxon>
        <taxon>Viridiplantae</taxon>
        <taxon>Streptophyta</taxon>
        <taxon>Embryophyta</taxon>
        <taxon>Tracheophyta</taxon>
        <taxon>Spermatophyta</taxon>
        <taxon>Magnoliopsida</taxon>
        <taxon>Liliopsida</taxon>
        <taxon>Poales</taxon>
        <taxon>Poaceae</taxon>
        <taxon>BOP clade</taxon>
        <taxon>Oryzoideae</taxon>
        <taxon>Oryzeae</taxon>
        <taxon>Oryzinae</taxon>
        <taxon>Leersia</taxon>
    </lineage>
</organism>
<reference evidence="2 3" key="1">
    <citation type="submission" date="2012-08" db="EMBL/GenBank/DDBJ databases">
        <title>Oryza genome evolution.</title>
        <authorList>
            <person name="Wing R.A."/>
        </authorList>
    </citation>
    <scope>NUCLEOTIDE SEQUENCE</scope>
</reference>
<dbReference type="Proteomes" id="UP000032180">
    <property type="component" value="Chromosome 12"/>
</dbReference>
<dbReference type="HOGENOM" id="CLU_2281500_0_0_1"/>
<dbReference type="STRING" id="77586.A0A0D9XWE8"/>
<proteinExistence type="predicted"/>
<accession>A0A0D9XWE8</accession>
<keyword evidence="3" id="KW-1185">Reference proteome</keyword>
<name>A0A0D9XWE8_9ORYZ</name>
<dbReference type="AlphaFoldDB" id="A0A0D9XWE8"/>
<evidence type="ECO:0000313" key="2">
    <source>
        <dbReference type="EnsemblPlants" id="LPERR12G01460.1"/>
    </source>
</evidence>
<evidence type="ECO:0000256" key="1">
    <source>
        <dbReference type="SAM" id="MobiDB-lite"/>
    </source>
</evidence>
<dbReference type="EnsemblPlants" id="LPERR12G01460.1">
    <property type="protein sequence ID" value="LPERR12G01460.1"/>
    <property type="gene ID" value="LPERR12G01460"/>
</dbReference>
<protein>
    <submittedName>
        <fullName evidence="2">Uncharacterized protein</fullName>
    </submittedName>
</protein>
<feature type="region of interest" description="Disordered" evidence="1">
    <location>
        <begin position="1"/>
        <end position="91"/>
    </location>
</feature>
<dbReference type="Gramene" id="LPERR12G01460.1">
    <property type="protein sequence ID" value="LPERR12G01460.1"/>
    <property type="gene ID" value="LPERR12G01460"/>
</dbReference>
<sequence length="102" mass="11344">MGKKREACTTDANPATPWKGRLRSRHATPPTLPSSYSTRNHKREQDAAQSFNKRAASNKAGKCRSRSVEKRPQQSAPPRRSPRLAGNHPAFVDRVCKSSAVY</sequence>
<reference evidence="2" key="3">
    <citation type="submission" date="2015-04" db="UniProtKB">
        <authorList>
            <consortium name="EnsemblPlants"/>
        </authorList>
    </citation>
    <scope>IDENTIFICATION</scope>
</reference>